<dbReference type="SUPFAM" id="SSF101941">
    <property type="entry name" value="NAC domain"/>
    <property type="match status" value="1"/>
</dbReference>
<accession>A0A7J6XAK6</accession>
<reference evidence="6 7" key="1">
    <citation type="submission" date="2020-06" db="EMBL/GenBank/DDBJ databases">
        <title>Transcriptomic and genomic resources for Thalictrum thalictroides and T. hernandezii: Facilitating candidate gene discovery in an emerging model plant lineage.</title>
        <authorList>
            <person name="Arias T."/>
            <person name="Riano-Pachon D.M."/>
            <person name="Di Stilio V.S."/>
        </authorList>
    </citation>
    <scope>NUCLEOTIDE SEQUENCE [LARGE SCALE GENOMIC DNA]</scope>
    <source>
        <strain evidence="7">cv. WT478/WT964</strain>
        <tissue evidence="6">Leaves</tissue>
    </source>
</reference>
<dbReference type="GO" id="GO:0003677">
    <property type="term" value="F:DNA binding"/>
    <property type="evidence" value="ECO:0007669"/>
    <property type="project" value="UniProtKB-KW"/>
</dbReference>
<dbReference type="OrthoDB" id="774757at2759"/>
<sequence length="297" mass="33957">MQQLPPGFRFRPTPEILINFYLHKKIFQEELPVPEVILNKDLYGSNSISPWELLQGCSEELYCFTLVKKKYGGKNIDRVTKDGSWKMEKPKPVKDDSNNKVIGYLTTLTFKLDQNKFEENHIAKQWKWIMHEYSLKDANCGNEYWVVCGIKRGSRICGNKESSQPTSLKRSFHEMYDHVDEACNEGEFASTSYDENSELWMIDASMPTSNLDTLDDEYSEINVDALMLQIDEFPETQEGEATYEDLQQPQQCTADMSTTDSTSMYAGDSGMQLGYDDSSAGLTAEVDYSYFSPLLAV</sequence>
<evidence type="ECO:0000256" key="1">
    <source>
        <dbReference type="ARBA" id="ARBA00023015"/>
    </source>
</evidence>
<comment type="caution">
    <text evidence="6">The sequence shown here is derived from an EMBL/GenBank/DDBJ whole genome shotgun (WGS) entry which is preliminary data.</text>
</comment>
<dbReference type="InterPro" id="IPR036093">
    <property type="entry name" value="NAC_dom_sf"/>
</dbReference>
<proteinExistence type="predicted"/>
<dbReference type="GO" id="GO:0006355">
    <property type="term" value="P:regulation of DNA-templated transcription"/>
    <property type="evidence" value="ECO:0007669"/>
    <property type="project" value="InterPro"/>
</dbReference>
<keyword evidence="1" id="KW-0805">Transcription regulation</keyword>
<dbReference type="Gene3D" id="2.170.150.80">
    <property type="entry name" value="NAC domain"/>
    <property type="match status" value="1"/>
</dbReference>
<keyword evidence="7" id="KW-1185">Reference proteome</keyword>
<gene>
    <name evidence="6" type="ORF">FRX31_004548</name>
</gene>
<feature type="domain" description="NAC" evidence="5">
    <location>
        <begin position="4"/>
        <end position="153"/>
    </location>
</feature>
<evidence type="ECO:0000313" key="7">
    <source>
        <dbReference type="Proteomes" id="UP000554482"/>
    </source>
</evidence>
<evidence type="ECO:0000313" key="6">
    <source>
        <dbReference type="EMBL" id="KAF5205865.1"/>
    </source>
</evidence>
<organism evidence="6 7">
    <name type="scientific">Thalictrum thalictroides</name>
    <name type="common">Rue-anemone</name>
    <name type="synonym">Anemone thalictroides</name>
    <dbReference type="NCBI Taxonomy" id="46969"/>
    <lineage>
        <taxon>Eukaryota</taxon>
        <taxon>Viridiplantae</taxon>
        <taxon>Streptophyta</taxon>
        <taxon>Embryophyta</taxon>
        <taxon>Tracheophyta</taxon>
        <taxon>Spermatophyta</taxon>
        <taxon>Magnoliopsida</taxon>
        <taxon>Ranunculales</taxon>
        <taxon>Ranunculaceae</taxon>
        <taxon>Thalictroideae</taxon>
        <taxon>Thalictrum</taxon>
    </lineage>
</organism>
<evidence type="ECO:0000256" key="4">
    <source>
        <dbReference type="ARBA" id="ARBA00023242"/>
    </source>
</evidence>
<dbReference type="EMBL" id="JABWDY010003537">
    <property type="protein sequence ID" value="KAF5205865.1"/>
    <property type="molecule type" value="Genomic_DNA"/>
</dbReference>
<keyword evidence="3" id="KW-0804">Transcription</keyword>
<dbReference type="PROSITE" id="PS51005">
    <property type="entry name" value="NAC"/>
    <property type="match status" value="1"/>
</dbReference>
<evidence type="ECO:0000256" key="2">
    <source>
        <dbReference type="ARBA" id="ARBA00023125"/>
    </source>
</evidence>
<keyword evidence="4" id="KW-0539">Nucleus</keyword>
<keyword evidence="2" id="KW-0238">DNA-binding</keyword>
<dbReference type="Proteomes" id="UP000554482">
    <property type="component" value="Unassembled WGS sequence"/>
</dbReference>
<evidence type="ECO:0000256" key="3">
    <source>
        <dbReference type="ARBA" id="ARBA00023163"/>
    </source>
</evidence>
<protein>
    <submittedName>
        <fullName evidence="6">Nac domain-containing protein</fullName>
    </submittedName>
</protein>
<dbReference type="AlphaFoldDB" id="A0A7J6XAK6"/>
<dbReference type="InterPro" id="IPR003441">
    <property type="entry name" value="NAC-dom"/>
</dbReference>
<name>A0A7J6XAK6_THATH</name>
<dbReference type="PANTHER" id="PTHR31719">
    <property type="entry name" value="NAC TRANSCRIPTION FACTOR 56"/>
    <property type="match status" value="1"/>
</dbReference>
<evidence type="ECO:0000259" key="5">
    <source>
        <dbReference type="PROSITE" id="PS51005"/>
    </source>
</evidence>
<dbReference type="PANTHER" id="PTHR31719:SF43">
    <property type="entry name" value="NAC TRANSCRIPTION FACTOR 56"/>
    <property type="match status" value="1"/>
</dbReference>
<dbReference type="Pfam" id="PF02365">
    <property type="entry name" value="NAM"/>
    <property type="match status" value="1"/>
</dbReference>